<gene>
    <name evidence="2" type="ORF">KCU98_g9483</name>
</gene>
<comment type="caution">
    <text evidence="2">The sequence shown here is derived from an EMBL/GenBank/DDBJ whole genome shotgun (WGS) entry which is preliminary data.</text>
</comment>
<reference evidence="2" key="1">
    <citation type="journal article" date="2021" name="J Fungi (Basel)">
        <title>Virulence traits and population genomics of the black yeast Aureobasidium melanogenum.</title>
        <authorList>
            <person name="Cernosa A."/>
            <person name="Sun X."/>
            <person name="Gostincar C."/>
            <person name="Fang C."/>
            <person name="Gunde-Cimerman N."/>
            <person name="Song Z."/>
        </authorList>
    </citation>
    <scope>NUCLEOTIDE SEQUENCE</scope>
    <source>
        <strain evidence="2">EXF-9298</strain>
    </source>
</reference>
<evidence type="ECO:0000313" key="2">
    <source>
        <dbReference type="EMBL" id="KAG9978347.1"/>
    </source>
</evidence>
<evidence type="ECO:0000313" key="3">
    <source>
        <dbReference type="Proteomes" id="UP000729357"/>
    </source>
</evidence>
<feature type="compositionally biased region" description="Basic and acidic residues" evidence="1">
    <location>
        <begin position="42"/>
        <end position="67"/>
    </location>
</feature>
<organism evidence="2 3">
    <name type="scientific">Aureobasidium melanogenum</name>
    <name type="common">Aureobasidium pullulans var. melanogenum</name>
    <dbReference type="NCBI Taxonomy" id="46634"/>
    <lineage>
        <taxon>Eukaryota</taxon>
        <taxon>Fungi</taxon>
        <taxon>Dikarya</taxon>
        <taxon>Ascomycota</taxon>
        <taxon>Pezizomycotina</taxon>
        <taxon>Dothideomycetes</taxon>
        <taxon>Dothideomycetidae</taxon>
        <taxon>Dothideales</taxon>
        <taxon>Saccotheciaceae</taxon>
        <taxon>Aureobasidium</taxon>
    </lineage>
</organism>
<proteinExistence type="predicted"/>
<dbReference type="AlphaFoldDB" id="A0A9P8FMN9"/>
<evidence type="ECO:0000256" key="1">
    <source>
        <dbReference type="SAM" id="MobiDB-lite"/>
    </source>
</evidence>
<feature type="non-terminal residue" evidence="2">
    <location>
        <position position="67"/>
    </location>
</feature>
<accession>A0A9P8FMN9</accession>
<reference evidence="2" key="2">
    <citation type="submission" date="2021-08" db="EMBL/GenBank/DDBJ databases">
        <authorList>
            <person name="Gostincar C."/>
            <person name="Sun X."/>
            <person name="Song Z."/>
            <person name="Gunde-Cimerman N."/>
        </authorList>
    </citation>
    <scope>NUCLEOTIDE SEQUENCE</scope>
    <source>
        <strain evidence="2">EXF-9298</strain>
    </source>
</reference>
<sequence>MDQQQTRFPPNGNSNHALQDYMMQLMLLEQQNKKRHLMNQQWEEKKRAQMRQEKIRHGPNRLQDHQM</sequence>
<dbReference type="Proteomes" id="UP000729357">
    <property type="component" value="Unassembled WGS sequence"/>
</dbReference>
<feature type="region of interest" description="Disordered" evidence="1">
    <location>
        <begin position="36"/>
        <end position="67"/>
    </location>
</feature>
<name>A0A9P8FMN9_AURME</name>
<keyword evidence="3" id="KW-1185">Reference proteome</keyword>
<dbReference type="EMBL" id="JAHFXS010001296">
    <property type="protein sequence ID" value="KAG9978347.1"/>
    <property type="molecule type" value="Genomic_DNA"/>
</dbReference>
<protein>
    <submittedName>
        <fullName evidence="2">Uncharacterized protein</fullName>
    </submittedName>
</protein>